<evidence type="ECO:0000313" key="3">
    <source>
        <dbReference type="Proteomes" id="UP001642409"/>
    </source>
</evidence>
<feature type="compositionally biased region" description="Basic and acidic residues" evidence="1">
    <location>
        <begin position="389"/>
        <end position="405"/>
    </location>
</feature>
<feature type="compositionally biased region" description="Basic residues" evidence="1">
    <location>
        <begin position="654"/>
        <end position="663"/>
    </location>
</feature>
<feature type="compositionally biased region" description="Basic and acidic residues" evidence="1">
    <location>
        <begin position="610"/>
        <end position="645"/>
    </location>
</feature>
<dbReference type="Proteomes" id="UP001642409">
    <property type="component" value="Unassembled WGS sequence"/>
</dbReference>
<accession>A0ABP1HGQ2</accession>
<feature type="region of interest" description="Disordered" evidence="1">
    <location>
        <begin position="369"/>
        <end position="414"/>
    </location>
</feature>
<sequence length="671" mass="78375">MPPRRQDQNGEEEIDEQRQAVLNAQKMNKIALQILNKVKRARSVIFQSLDKPFRSVTRTAIAGCINNIRSITPKTDNFKNLVEELIKKPLQIENETLQYKEFKGEYVLCESQMNETYIRCVIFQTSAFFVFIFFTRSTTPLDLKAQIQVAQDIISEQGLDDIQLSERPQQLRLPQLLIDPNDDGIIFKKQKFPWALRSGRYKSGQEICLFMMSGTLPDVAWRIQEVVQLMQKFANVYFILDVVQLAPENFQQLADTCFFLNQCNIVWHNHVADKEYDTLFQKQNYAFCHCNQQGLQQLASNDVDHLYDELCNTYFKTSDPESVSADVMFFERDIQSVVYNGVIQRIFNPAENQLENVQEEQPTFVRKSRKQHLMTEIIEPDPEPEDDNKDPFENDEEKQNNNKEEYEGENGGEEQIEKEVVETGQNALCVFASPKVKNFSNMIKKIIWDAKRFKHIRVYLCVQSSSTLNFNMFRDKIPEVMELKILLDTDFFYEKVVGEKQLVFQLFDKNNKLMVDSDSYEKAIEIILKKEGKKQKAEREIFEHNNAPENNNNMKISTQNMSIMEHSAALSVGPSPGALNSQRSKHTNKIRMNESQDDIEDTPRKHKKEQQKQDLDDSLPYEDHEKELQESHTEKTEHTENHNNDDNEGQGQEKKKKKKSKKQHKEDDDDE</sequence>
<organism evidence="2 3">
    <name type="scientific">Hexamita inflata</name>
    <dbReference type="NCBI Taxonomy" id="28002"/>
    <lineage>
        <taxon>Eukaryota</taxon>
        <taxon>Metamonada</taxon>
        <taxon>Diplomonadida</taxon>
        <taxon>Hexamitidae</taxon>
        <taxon>Hexamitinae</taxon>
        <taxon>Hexamita</taxon>
    </lineage>
</organism>
<proteinExistence type="predicted"/>
<feature type="region of interest" description="Disordered" evidence="1">
    <location>
        <begin position="570"/>
        <end position="671"/>
    </location>
</feature>
<evidence type="ECO:0000313" key="2">
    <source>
        <dbReference type="EMBL" id="CAL5992131.1"/>
    </source>
</evidence>
<keyword evidence="3" id="KW-1185">Reference proteome</keyword>
<evidence type="ECO:0000256" key="1">
    <source>
        <dbReference type="SAM" id="MobiDB-lite"/>
    </source>
</evidence>
<dbReference type="EMBL" id="CAXDID020000028">
    <property type="protein sequence ID" value="CAL5992131.1"/>
    <property type="molecule type" value="Genomic_DNA"/>
</dbReference>
<reference evidence="2 3" key="1">
    <citation type="submission" date="2024-07" db="EMBL/GenBank/DDBJ databases">
        <authorList>
            <person name="Akdeniz Z."/>
        </authorList>
    </citation>
    <scope>NUCLEOTIDE SEQUENCE [LARGE SCALE GENOMIC DNA]</scope>
</reference>
<comment type="caution">
    <text evidence="2">The sequence shown here is derived from an EMBL/GenBank/DDBJ whole genome shotgun (WGS) entry which is preliminary data.</text>
</comment>
<protein>
    <submittedName>
        <fullName evidence="2">Uncharacterized protein</fullName>
    </submittedName>
</protein>
<gene>
    <name evidence="2" type="ORF">HINF_LOCUS12432</name>
</gene>
<name>A0ABP1HGQ2_9EUKA</name>
<feature type="compositionally biased region" description="Acidic residues" evidence="1">
    <location>
        <begin position="378"/>
        <end position="388"/>
    </location>
</feature>